<dbReference type="EMBL" id="CAEZXX010000185">
    <property type="protein sequence ID" value="CAB4725658.1"/>
    <property type="molecule type" value="Genomic_DNA"/>
</dbReference>
<evidence type="ECO:0000313" key="5">
    <source>
        <dbReference type="EMBL" id="CAB4765892.1"/>
    </source>
</evidence>
<evidence type="ECO:0000259" key="3">
    <source>
        <dbReference type="Pfam" id="PF07804"/>
    </source>
</evidence>
<keyword evidence="2" id="KW-0418">Kinase</keyword>
<dbReference type="GO" id="GO:0004674">
    <property type="term" value="F:protein serine/threonine kinase activity"/>
    <property type="evidence" value="ECO:0007669"/>
    <property type="project" value="TreeGrafter"/>
</dbReference>
<dbReference type="PANTHER" id="PTHR37419:SF1">
    <property type="entry name" value="SERINE_THREONINE-PROTEIN KINASE TOXIN HIPA"/>
    <property type="match status" value="1"/>
</dbReference>
<dbReference type="PANTHER" id="PTHR37419">
    <property type="entry name" value="SERINE/THREONINE-PROTEIN KINASE TOXIN HIPA"/>
    <property type="match status" value="1"/>
</dbReference>
<evidence type="ECO:0000313" key="4">
    <source>
        <dbReference type="EMBL" id="CAB4725658.1"/>
    </source>
</evidence>
<reference evidence="4" key="1">
    <citation type="submission" date="2020-05" db="EMBL/GenBank/DDBJ databases">
        <authorList>
            <person name="Chiriac C."/>
            <person name="Salcher M."/>
            <person name="Ghai R."/>
            <person name="Kavagutti S V."/>
        </authorList>
    </citation>
    <scope>NUCLEOTIDE SEQUENCE</scope>
</reference>
<protein>
    <submittedName>
        <fullName evidence="4">Unannotated protein</fullName>
    </submittedName>
</protein>
<dbReference type="EMBL" id="CAFBQP010000048">
    <property type="protein sequence ID" value="CAB5064185.1"/>
    <property type="molecule type" value="Genomic_DNA"/>
</dbReference>
<dbReference type="Pfam" id="PF07804">
    <property type="entry name" value="HipA_C"/>
    <property type="match status" value="1"/>
</dbReference>
<feature type="domain" description="HipA-like C-terminal" evidence="3">
    <location>
        <begin position="43"/>
        <end position="125"/>
    </location>
</feature>
<proteinExistence type="predicted"/>
<evidence type="ECO:0000256" key="1">
    <source>
        <dbReference type="ARBA" id="ARBA00022679"/>
    </source>
</evidence>
<name>A0A6J6RTK2_9ZZZZ</name>
<accession>A0A6J6RTK2</accession>
<sequence length="144" mass="15527">MVVSANEQDERAGGAIAYDSASLADEVAGLDERPLALYDDSELSIPGLQNKLLLIRTDTGWARPAGGRPSTHILKVEDRRFPGLVALEHAAMTVAHRLGLTTAETEIINLGGIDRIIVSRFDRIVDGGGQLCRAIRKTSVKRPV</sequence>
<gene>
    <name evidence="4" type="ORF">UFOPK2602_02049</name>
    <name evidence="5" type="ORF">UFOPK2806_02088</name>
    <name evidence="6" type="ORF">UFOPK4306_01366</name>
</gene>
<keyword evidence="1" id="KW-0808">Transferase</keyword>
<dbReference type="GO" id="GO:0005829">
    <property type="term" value="C:cytosol"/>
    <property type="evidence" value="ECO:0007669"/>
    <property type="project" value="TreeGrafter"/>
</dbReference>
<dbReference type="InterPro" id="IPR012893">
    <property type="entry name" value="HipA-like_C"/>
</dbReference>
<dbReference type="AlphaFoldDB" id="A0A6J6RTK2"/>
<evidence type="ECO:0000256" key="2">
    <source>
        <dbReference type="ARBA" id="ARBA00022777"/>
    </source>
</evidence>
<dbReference type="InterPro" id="IPR052028">
    <property type="entry name" value="HipA_Ser/Thr_kinase"/>
</dbReference>
<organism evidence="4">
    <name type="scientific">freshwater metagenome</name>
    <dbReference type="NCBI Taxonomy" id="449393"/>
    <lineage>
        <taxon>unclassified sequences</taxon>
        <taxon>metagenomes</taxon>
        <taxon>ecological metagenomes</taxon>
    </lineage>
</organism>
<dbReference type="EMBL" id="CAEZYY010000037">
    <property type="protein sequence ID" value="CAB4765892.1"/>
    <property type="molecule type" value="Genomic_DNA"/>
</dbReference>
<evidence type="ECO:0000313" key="6">
    <source>
        <dbReference type="EMBL" id="CAB5064185.1"/>
    </source>
</evidence>